<name>A0ABS1KWU1_9BACT</name>
<evidence type="ECO:0000313" key="1">
    <source>
        <dbReference type="EMBL" id="MBL0743874.1"/>
    </source>
</evidence>
<proteinExistence type="predicted"/>
<gene>
    <name evidence="1" type="ORF">JI741_21765</name>
</gene>
<dbReference type="RefSeq" id="WP_202013433.1">
    <property type="nucleotide sequence ID" value="NZ_JAERRB010000008.1"/>
</dbReference>
<sequence length="143" mass="16676">MTERLKSVLLRIDFKSRYVALFDKHSHRNFFRKADPEKVQAIIEKLGYVCRYHKNGKFFEIDNVQPNLSLNLSTDIGIVDFIFSTTVDGEGDGGPFRYMCTFVSTDDNFKPPRFANYEELEEILIEGFRMYEDIKKGLLESQA</sequence>
<evidence type="ECO:0000313" key="2">
    <source>
        <dbReference type="Proteomes" id="UP000613030"/>
    </source>
</evidence>
<dbReference type="EMBL" id="JAERRB010000008">
    <property type="protein sequence ID" value="MBL0743874.1"/>
    <property type="molecule type" value="Genomic_DNA"/>
</dbReference>
<keyword evidence="2" id="KW-1185">Reference proteome</keyword>
<organism evidence="1 2">
    <name type="scientific">Chryseolinea lacunae</name>
    <dbReference type="NCBI Taxonomy" id="2801331"/>
    <lineage>
        <taxon>Bacteria</taxon>
        <taxon>Pseudomonadati</taxon>
        <taxon>Bacteroidota</taxon>
        <taxon>Cytophagia</taxon>
        <taxon>Cytophagales</taxon>
        <taxon>Fulvivirgaceae</taxon>
        <taxon>Chryseolinea</taxon>
    </lineage>
</organism>
<accession>A0ABS1KWU1</accession>
<reference evidence="1 2" key="1">
    <citation type="submission" date="2021-01" db="EMBL/GenBank/DDBJ databases">
        <title>Chryseolinea sp. Jin1 Genome sequencing and assembly.</title>
        <authorList>
            <person name="Kim I."/>
        </authorList>
    </citation>
    <scope>NUCLEOTIDE SEQUENCE [LARGE SCALE GENOMIC DNA]</scope>
    <source>
        <strain evidence="1 2">Jin1</strain>
    </source>
</reference>
<comment type="caution">
    <text evidence="1">The sequence shown here is derived from an EMBL/GenBank/DDBJ whole genome shotgun (WGS) entry which is preliminary data.</text>
</comment>
<protein>
    <submittedName>
        <fullName evidence="1">Uncharacterized protein</fullName>
    </submittedName>
</protein>
<dbReference type="Proteomes" id="UP000613030">
    <property type="component" value="Unassembled WGS sequence"/>
</dbReference>